<reference evidence="1 2" key="1">
    <citation type="journal article" date="2019" name="Commun. Biol.">
        <title>The bagworm genome reveals a unique fibroin gene that provides high tensile strength.</title>
        <authorList>
            <person name="Kono N."/>
            <person name="Nakamura H."/>
            <person name="Ohtoshi R."/>
            <person name="Tomita M."/>
            <person name="Numata K."/>
            <person name="Arakawa K."/>
        </authorList>
    </citation>
    <scope>NUCLEOTIDE SEQUENCE [LARGE SCALE GENOMIC DNA]</scope>
</reference>
<accession>A0A4C1THL5</accession>
<evidence type="ECO:0000313" key="2">
    <source>
        <dbReference type="Proteomes" id="UP000299102"/>
    </source>
</evidence>
<organism evidence="1 2">
    <name type="scientific">Eumeta variegata</name>
    <name type="common">Bagworm moth</name>
    <name type="synonym">Eumeta japonica</name>
    <dbReference type="NCBI Taxonomy" id="151549"/>
    <lineage>
        <taxon>Eukaryota</taxon>
        <taxon>Metazoa</taxon>
        <taxon>Ecdysozoa</taxon>
        <taxon>Arthropoda</taxon>
        <taxon>Hexapoda</taxon>
        <taxon>Insecta</taxon>
        <taxon>Pterygota</taxon>
        <taxon>Neoptera</taxon>
        <taxon>Endopterygota</taxon>
        <taxon>Lepidoptera</taxon>
        <taxon>Glossata</taxon>
        <taxon>Ditrysia</taxon>
        <taxon>Tineoidea</taxon>
        <taxon>Psychidae</taxon>
        <taxon>Oiketicinae</taxon>
        <taxon>Eumeta</taxon>
    </lineage>
</organism>
<proteinExistence type="predicted"/>
<protein>
    <submittedName>
        <fullName evidence="1">Uncharacterized protein</fullName>
    </submittedName>
</protein>
<name>A0A4C1THL5_EUMVA</name>
<evidence type="ECO:0000313" key="1">
    <source>
        <dbReference type="EMBL" id="GBP13993.1"/>
    </source>
</evidence>
<dbReference type="EMBL" id="BGZK01000061">
    <property type="protein sequence ID" value="GBP13993.1"/>
    <property type="molecule type" value="Genomic_DNA"/>
</dbReference>
<dbReference type="Proteomes" id="UP000299102">
    <property type="component" value="Unassembled WGS sequence"/>
</dbReference>
<sequence>MPACTHEDMPDYKYGQSHTCMHVCTHKDMLDYKYAQSHVSVHACTQDDMRVLCIVYCAYTTTNMNAVCNYSEWFVEAVNAASAASLQDHKLFYMASDVGPADPRRPHNRCGALGPRKMIEFSVSNYVT</sequence>
<keyword evidence="2" id="KW-1185">Reference proteome</keyword>
<comment type="caution">
    <text evidence="1">The sequence shown here is derived from an EMBL/GenBank/DDBJ whole genome shotgun (WGS) entry which is preliminary data.</text>
</comment>
<gene>
    <name evidence="1" type="ORF">EVAR_102685_1</name>
</gene>
<dbReference type="AlphaFoldDB" id="A0A4C1THL5"/>